<evidence type="ECO:0000256" key="1">
    <source>
        <dbReference type="SAM" id="Phobius"/>
    </source>
</evidence>
<dbReference type="Proteomes" id="UP001597168">
    <property type="component" value="Unassembled WGS sequence"/>
</dbReference>
<keyword evidence="4" id="KW-1185">Reference proteome</keyword>
<evidence type="ECO:0000313" key="4">
    <source>
        <dbReference type="Proteomes" id="UP001597168"/>
    </source>
</evidence>
<keyword evidence="1" id="KW-0472">Membrane</keyword>
<keyword evidence="1" id="KW-1133">Transmembrane helix</keyword>
<feature type="transmembrane region" description="Helical" evidence="1">
    <location>
        <begin position="470"/>
        <end position="489"/>
    </location>
</feature>
<dbReference type="Gene3D" id="3.40.630.10">
    <property type="entry name" value="Zn peptidases"/>
    <property type="match status" value="1"/>
</dbReference>
<feature type="transmembrane region" description="Helical" evidence="1">
    <location>
        <begin position="325"/>
        <end position="346"/>
    </location>
</feature>
<dbReference type="RefSeq" id="WP_380729190.1">
    <property type="nucleotide sequence ID" value="NZ_JBHTLK010000283.1"/>
</dbReference>
<name>A0ABW3R412_9PSEU</name>
<dbReference type="SUPFAM" id="SSF53187">
    <property type="entry name" value="Zn-dependent exopeptidases"/>
    <property type="match status" value="1"/>
</dbReference>
<feature type="domain" description="Peptidase M28" evidence="2">
    <location>
        <begin position="106"/>
        <end position="295"/>
    </location>
</feature>
<dbReference type="InterPro" id="IPR007484">
    <property type="entry name" value="Peptidase_M28"/>
</dbReference>
<gene>
    <name evidence="3" type="ORF">ACFQ3T_32245</name>
</gene>
<feature type="transmembrane region" description="Helical" evidence="1">
    <location>
        <begin position="529"/>
        <end position="550"/>
    </location>
</feature>
<proteinExistence type="predicted"/>
<dbReference type="EMBL" id="JBHTLK010000283">
    <property type="protein sequence ID" value="MFD1151832.1"/>
    <property type="molecule type" value="Genomic_DNA"/>
</dbReference>
<accession>A0ABW3R412</accession>
<feature type="transmembrane region" description="Helical" evidence="1">
    <location>
        <begin position="404"/>
        <end position="424"/>
    </location>
</feature>
<evidence type="ECO:0000313" key="3">
    <source>
        <dbReference type="EMBL" id="MFD1151832.1"/>
    </source>
</evidence>
<organism evidence="3 4">
    <name type="scientific">Saccharothrix hoggarensis</name>
    <dbReference type="NCBI Taxonomy" id="913853"/>
    <lineage>
        <taxon>Bacteria</taxon>
        <taxon>Bacillati</taxon>
        <taxon>Actinomycetota</taxon>
        <taxon>Actinomycetes</taxon>
        <taxon>Pseudonocardiales</taxon>
        <taxon>Pseudonocardiaceae</taxon>
        <taxon>Saccharothrix</taxon>
    </lineage>
</organism>
<comment type="caution">
    <text evidence="3">The sequence shown here is derived from an EMBL/GenBank/DDBJ whole genome shotgun (WGS) entry which is preliminary data.</text>
</comment>
<protein>
    <submittedName>
        <fullName evidence="3">M20/M25/M40 family metallo-hydrolase</fullName>
    </submittedName>
</protein>
<feature type="transmembrane region" description="Helical" evidence="1">
    <location>
        <begin position="436"/>
        <end position="458"/>
    </location>
</feature>
<keyword evidence="1" id="KW-0812">Transmembrane</keyword>
<dbReference type="PANTHER" id="PTHR12147">
    <property type="entry name" value="METALLOPEPTIDASE M28 FAMILY MEMBER"/>
    <property type="match status" value="1"/>
</dbReference>
<dbReference type="PANTHER" id="PTHR12147:SF26">
    <property type="entry name" value="PEPTIDASE M28 DOMAIN-CONTAINING PROTEIN"/>
    <property type="match status" value="1"/>
</dbReference>
<dbReference type="InterPro" id="IPR045175">
    <property type="entry name" value="M28_fam"/>
</dbReference>
<feature type="transmembrane region" description="Helical" evidence="1">
    <location>
        <begin position="358"/>
        <end position="384"/>
    </location>
</feature>
<reference evidence="4" key="1">
    <citation type="journal article" date="2019" name="Int. J. Syst. Evol. Microbiol.">
        <title>The Global Catalogue of Microorganisms (GCM) 10K type strain sequencing project: providing services to taxonomists for standard genome sequencing and annotation.</title>
        <authorList>
            <consortium name="The Broad Institute Genomics Platform"/>
            <consortium name="The Broad Institute Genome Sequencing Center for Infectious Disease"/>
            <person name="Wu L."/>
            <person name="Ma J."/>
        </authorList>
    </citation>
    <scope>NUCLEOTIDE SEQUENCE [LARGE SCALE GENOMIC DNA]</scope>
    <source>
        <strain evidence="4">CCUG 60214</strain>
    </source>
</reference>
<sequence>MVDGVRRAWVAVVLVAVAAVGVLAVLAFRPPAPVADAPPGEFAAGRAERHLAEIAQRPHPIGSADNQRVRGYIADTARSLGADVVVESGDVVRPWRGVARVATAHNVVARVPGTDPGVSGGKALLLVAHYDSVPTGPGAADDGAAVAAMLETLRALTTTPVRNDVVFLFTDGEEVGTLGAEAYVRRHGVSGIGAVLNWEARGSGGPVWMFQTGPDNAALVSAFGEASSRPIANSLAFEVYRRMPNYSDFTVFLEAGARGLDSAFIEHVRDYHSTYDDLARLDRGSVQHHGETMVGLVRALGDRDLRVADGDAVYFDVFSRVLVRYPVPLAEVLAALTVTALAWLLVRNVRSGRLRPRAVGAVAGVAVGAVLTAGAVSFGVWALVAWARPELAFLALSEPYERGWFVAGFCALGLAVLFTAVRVLRRWTSAEVVAGVLVVTAALLVVATLAAPGTGFLFQWPLLVGLPAVWATRFAALPPLVAAAIYPPLVGTMTVALGLPLVAVAVVFAVLAGVLLLPVLGALPRPGTTATAVALVAVALIAVGTARVGFGPTEQRPNSLIYLLDTETGRADWLSADPAPDAWTSRVLGDSPERVTLTDRHPMLDEPLMRADAPALTLPAPTATVLSSTDGDVRTVTLQISPTANAWRTQVTLSDRGVRVCRHNFTELHATTLEFYGPANRKVTCELDPGTPLDVTLTDHWIGLPAEAASLIGPRPPDTMPVQSGNRPYDAALVRAAFRF</sequence>
<feature type="transmembrane region" description="Helical" evidence="1">
    <location>
        <begin position="501"/>
        <end position="523"/>
    </location>
</feature>
<dbReference type="Pfam" id="PF04389">
    <property type="entry name" value="Peptidase_M28"/>
    <property type="match status" value="1"/>
</dbReference>
<evidence type="ECO:0000259" key="2">
    <source>
        <dbReference type="Pfam" id="PF04389"/>
    </source>
</evidence>